<gene>
    <name evidence="3" type="ORF">U9M48_032022</name>
</gene>
<reference evidence="3 4" key="1">
    <citation type="submission" date="2024-02" db="EMBL/GenBank/DDBJ databases">
        <title>High-quality chromosome-scale genome assembly of Pensacola bahiagrass (Paspalum notatum Flugge var. saurae).</title>
        <authorList>
            <person name="Vega J.M."/>
            <person name="Podio M."/>
            <person name="Orjuela J."/>
            <person name="Siena L.A."/>
            <person name="Pessino S.C."/>
            <person name="Combes M.C."/>
            <person name="Mariac C."/>
            <person name="Albertini E."/>
            <person name="Pupilli F."/>
            <person name="Ortiz J.P.A."/>
            <person name="Leblanc O."/>
        </authorList>
    </citation>
    <scope>NUCLEOTIDE SEQUENCE [LARGE SCALE GENOMIC DNA]</scope>
    <source>
        <strain evidence="3">R1</strain>
        <tissue evidence="3">Leaf</tissue>
    </source>
</reference>
<sequence>MWAAPCCAACAYEACRTAVGSIGRRSARIAYCGLFALFLFASWALREVAVRLLTTSTRRRTASGSRPTLCSVRSPTRRAPPASATSSSSPSSLSSYHGRAKGPEGLP</sequence>
<keyword evidence="2" id="KW-1133">Transmembrane helix</keyword>
<feature type="transmembrane region" description="Helical" evidence="2">
    <location>
        <begin position="26"/>
        <end position="45"/>
    </location>
</feature>
<accession>A0AAQ3X5B9</accession>
<feature type="region of interest" description="Disordered" evidence="1">
    <location>
        <begin position="60"/>
        <end position="107"/>
    </location>
</feature>
<keyword evidence="4" id="KW-1185">Reference proteome</keyword>
<proteinExistence type="predicted"/>
<evidence type="ECO:0000256" key="1">
    <source>
        <dbReference type="SAM" id="MobiDB-lite"/>
    </source>
</evidence>
<dbReference type="EMBL" id="CP144751">
    <property type="protein sequence ID" value="WVZ85060.1"/>
    <property type="molecule type" value="Genomic_DNA"/>
</dbReference>
<feature type="compositionally biased region" description="Low complexity" evidence="1">
    <location>
        <begin position="71"/>
        <end position="95"/>
    </location>
</feature>
<evidence type="ECO:0000256" key="2">
    <source>
        <dbReference type="SAM" id="Phobius"/>
    </source>
</evidence>
<protein>
    <submittedName>
        <fullName evidence="3">Uncharacterized protein</fullName>
    </submittedName>
</protein>
<dbReference type="Proteomes" id="UP001341281">
    <property type="component" value="Chromosome 07"/>
</dbReference>
<organism evidence="3 4">
    <name type="scientific">Paspalum notatum var. saurae</name>
    <dbReference type="NCBI Taxonomy" id="547442"/>
    <lineage>
        <taxon>Eukaryota</taxon>
        <taxon>Viridiplantae</taxon>
        <taxon>Streptophyta</taxon>
        <taxon>Embryophyta</taxon>
        <taxon>Tracheophyta</taxon>
        <taxon>Spermatophyta</taxon>
        <taxon>Magnoliopsida</taxon>
        <taxon>Liliopsida</taxon>
        <taxon>Poales</taxon>
        <taxon>Poaceae</taxon>
        <taxon>PACMAD clade</taxon>
        <taxon>Panicoideae</taxon>
        <taxon>Andropogonodae</taxon>
        <taxon>Paspaleae</taxon>
        <taxon>Paspalinae</taxon>
        <taxon>Paspalum</taxon>
    </lineage>
</organism>
<evidence type="ECO:0000313" key="3">
    <source>
        <dbReference type="EMBL" id="WVZ85060.1"/>
    </source>
</evidence>
<keyword evidence="2" id="KW-0472">Membrane</keyword>
<dbReference type="AlphaFoldDB" id="A0AAQ3X5B9"/>
<keyword evidence="2" id="KW-0812">Transmembrane</keyword>
<name>A0AAQ3X5B9_PASNO</name>
<evidence type="ECO:0000313" key="4">
    <source>
        <dbReference type="Proteomes" id="UP001341281"/>
    </source>
</evidence>